<proteinExistence type="predicted"/>
<dbReference type="Pfam" id="PF00154">
    <property type="entry name" value="RecA_N"/>
    <property type="match status" value="1"/>
</dbReference>
<protein>
    <recommendedName>
        <fullName evidence="4">RecA-like N-terminal domain-containing protein</fullName>
    </recommendedName>
</protein>
<dbReference type="EMBL" id="NMUH01001440">
    <property type="protein sequence ID" value="MQL92366.1"/>
    <property type="molecule type" value="Genomic_DNA"/>
</dbReference>
<dbReference type="PANTHER" id="PTHR45900">
    <property type="entry name" value="RECA"/>
    <property type="match status" value="1"/>
</dbReference>
<comment type="caution">
    <text evidence="5">The sequence shown here is derived from an EMBL/GenBank/DDBJ whole genome shotgun (WGS) entry which is preliminary data.</text>
</comment>
<dbReference type="GO" id="GO:0006281">
    <property type="term" value="P:DNA repair"/>
    <property type="evidence" value="ECO:0007669"/>
    <property type="project" value="InterPro"/>
</dbReference>
<keyword evidence="1" id="KW-0547">Nucleotide-binding</keyword>
<dbReference type="OrthoDB" id="5957327at2759"/>
<evidence type="ECO:0000259" key="4">
    <source>
        <dbReference type="Pfam" id="PF00154"/>
    </source>
</evidence>
<dbReference type="InterPro" id="IPR049428">
    <property type="entry name" value="RecA-like_N"/>
</dbReference>
<evidence type="ECO:0000256" key="1">
    <source>
        <dbReference type="ARBA" id="ARBA00022741"/>
    </source>
</evidence>
<evidence type="ECO:0000313" key="5">
    <source>
        <dbReference type="EMBL" id="MQL92366.1"/>
    </source>
</evidence>
<dbReference type="Proteomes" id="UP000652761">
    <property type="component" value="Unassembled WGS sequence"/>
</dbReference>
<reference evidence="5" key="1">
    <citation type="submission" date="2017-07" db="EMBL/GenBank/DDBJ databases">
        <title>Taro Niue Genome Assembly and Annotation.</title>
        <authorList>
            <person name="Atibalentja N."/>
            <person name="Keating K."/>
            <person name="Fields C.J."/>
        </authorList>
    </citation>
    <scope>NUCLEOTIDE SEQUENCE</scope>
    <source>
        <strain evidence="5">Niue_2</strain>
        <tissue evidence="5">Leaf</tissue>
    </source>
</reference>
<name>A0A843VAY5_COLES</name>
<dbReference type="GO" id="GO:0006310">
    <property type="term" value="P:DNA recombination"/>
    <property type="evidence" value="ECO:0007669"/>
    <property type="project" value="UniProtKB-KW"/>
</dbReference>
<organism evidence="5 6">
    <name type="scientific">Colocasia esculenta</name>
    <name type="common">Wild taro</name>
    <name type="synonym">Arum esculentum</name>
    <dbReference type="NCBI Taxonomy" id="4460"/>
    <lineage>
        <taxon>Eukaryota</taxon>
        <taxon>Viridiplantae</taxon>
        <taxon>Streptophyta</taxon>
        <taxon>Embryophyta</taxon>
        <taxon>Tracheophyta</taxon>
        <taxon>Spermatophyta</taxon>
        <taxon>Magnoliopsida</taxon>
        <taxon>Liliopsida</taxon>
        <taxon>Araceae</taxon>
        <taxon>Aroideae</taxon>
        <taxon>Colocasieae</taxon>
        <taxon>Colocasia</taxon>
    </lineage>
</organism>
<dbReference type="GO" id="GO:0005524">
    <property type="term" value="F:ATP binding"/>
    <property type="evidence" value="ECO:0007669"/>
    <property type="project" value="UniProtKB-KW"/>
</dbReference>
<dbReference type="GO" id="GO:0003697">
    <property type="term" value="F:single-stranded DNA binding"/>
    <property type="evidence" value="ECO:0007669"/>
    <property type="project" value="InterPro"/>
</dbReference>
<accession>A0A843VAY5</accession>
<evidence type="ECO:0000313" key="6">
    <source>
        <dbReference type="Proteomes" id="UP000652761"/>
    </source>
</evidence>
<evidence type="ECO:0000256" key="2">
    <source>
        <dbReference type="ARBA" id="ARBA00022840"/>
    </source>
</evidence>
<evidence type="ECO:0000256" key="3">
    <source>
        <dbReference type="ARBA" id="ARBA00023172"/>
    </source>
</evidence>
<keyword evidence="2" id="KW-0067">ATP-binding</keyword>
<sequence length="94" mass="10236">MALHQALDKITATFGKGSIMWMGRAHVQKEVPVVSTGSFSLDIALGICGFPKKYYEEFFFVTVVVSLPESTRDSVGCFFLESDGCDGIHSGLIL</sequence>
<dbReference type="AlphaFoldDB" id="A0A843VAY5"/>
<dbReference type="InterPro" id="IPR013765">
    <property type="entry name" value="DNA_recomb/repair_RecA"/>
</dbReference>
<gene>
    <name evidence="5" type="ORF">Taro_024987</name>
</gene>
<feature type="domain" description="RecA-like N-terminal" evidence="4">
    <location>
        <begin position="2"/>
        <end position="57"/>
    </location>
</feature>
<keyword evidence="6" id="KW-1185">Reference proteome</keyword>
<keyword evidence="3" id="KW-0233">DNA recombination</keyword>
<dbReference type="PANTHER" id="PTHR45900:SF6">
    <property type="entry name" value="DNA REPAIR PROTEIN RECA HOMOLOG 3, MITOCHONDRIAL-RELATED"/>
    <property type="match status" value="1"/>
</dbReference>